<evidence type="ECO:0000256" key="3">
    <source>
        <dbReference type="SAM" id="Phobius"/>
    </source>
</evidence>
<reference evidence="6" key="1">
    <citation type="submission" date="2025-08" db="UniProtKB">
        <authorList>
            <consortium name="RefSeq"/>
        </authorList>
    </citation>
    <scope>IDENTIFICATION</scope>
    <source>
        <tissue evidence="6">Whole body</tissue>
    </source>
</reference>
<evidence type="ECO:0000313" key="6">
    <source>
        <dbReference type="RefSeq" id="XP_017892420.1"/>
    </source>
</evidence>
<accession>A0AAJ7JGS3</accession>
<dbReference type="SUPFAM" id="SSF53474">
    <property type="entry name" value="alpha/beta-Hydrolases"/>
    <property type="match status" value="1"/>
</dbReference>
<dbReference type="AlphaFoldDB" id="A0AAJ7JGS3"/>
<keyword evidence="5" id="KW-1185">Reference proteome</keyword>
<dbReference type="Proteomes" id="UP000694925">
    <property type="component" value="Unplaced"/>
</dbReference>
<dbReference type="Pfam" id="PF00561">
    <property type="entry name" value="Abhydrolase_1"/>
    <property type="match status" value="1"/>
</dbReference>
<feature type="transmembrane region" description="Helical" evidence="3">
    <location>
        <begin position="12"/>
        <end position="32"/>
    </location>
</feature>
<dbReference type="RefSeq" id="XP_017892420.1">
    <property type="nucleotide sequence ID" value="XM_018036931.2"/>
</dbReference>
<dbReference type="GO" id="GO:0008474">
    <property type="term" value="F:palmitoyl-(protein) hydrolase activity"/>
    <property type="evidence" value="ECO:0007669"/>
    <property type="project" value="TreeGrafter"/>
</dbReference>
<proteinExistence type="predicted"/>
<dbReference type="InterPro" id="IPR000073">
    <property type="entry name" value="AB_hydrolase_1"/>
</dbReference>
<dbReference type="PANTHER" id="PTHR12277">
    <property type="entry name" value="ALPHA/BETA HYDROLASE DOMAIN-CONTAINING PROTEIN"/>
    <property type="match status" value="1"/>
</dbReference>
<dbReference type="Gene3D" id="3.40.50.1820">
    <property type="entry name" value="alpha/beta hydrolase"/>
    <property type="match status" value="1"/>
</dbReference>
<evidence type="ECO:0000256" key="1">
    <source>
        <dbReference type="ARBA" id="ARBA00040125"/>
    </source>
</evidence>
<dbReference type="CTD" id="44441"/>
<name>A0AAJ7JGS3_9HYME</name>
<feature type="domain" description="AB hydrolase-1" evidence="4">
    <location>
        <begin position="118"/>
        <end position="230"/>
    </location>
</feature>
<dbReference type="GO" id="GO:0016020">
    <property type="term" value="C:membrane"/>
    <property type="evidence" value="ECO:0007669"/>
    <property type="project" value="TreeGrafter"/>
</dbReference>
<dbReference type="InterPro" id="IPR029058">
    <property type="entry name" value="AB_hydrolase_fold"/>
</dbReference>
<protein>
    <recommendedName>
        <fullName evidence="1">Protein ABHD13</fullName>
    </recommendedName>
    <alternativeName>
        <fullName evidence="2">Alpha/beta hydrolase domain-containing protein 13</fullName>
    </alternativeName>
</protein>
<evidence type="ECO:0000313" key="5">
    <source>
        <dbReference type="Proteomes" id="UP000694925"/>
    </source>
</evidence>
<feature type="transmembrane region" description="Helical" evidence="3">
    <location>
        <begin position="38"/>
        <end position="59"/>
    </location>
</feature>
<keyword evidence="3" id="KW-1133">Transmembrane helix</keyword>
<dbReference type="PANTHER" id="PTHR12277:SF81">
    <property type="entry name" value="PROTEIN ABHD13"/>
    <property type="match status" value="1"/>
</dbReference>
<evidence type="ECO:0000259" key="4">
    <source>
        <dbReference type="Pfam" id="PF00561"/>
    </source>
</evidence>
<keyword evidence="3" id="KW-0812">Transmembrane</keyword>
<dbReference type="GeneID" id="108632389"/>
<keyword evidence="3" id="KW-0472">Membrane</keyword>
<gene>
    <name evidence="6" type="primary">LOC108632389</name>
</gene>
<evidence type="ECO:0000256" key="2">
    <source>
        <dbReference type="ARBA" id="ARBA00042701"/>
    </source>
</evidence>
<organism evidence="5 6">
    <name type="scientific">Ceratina calcarata</name>
    <dbReference type="NCBI Taxonomy" id="156304"/>
    <lineage>
        <taxon>Eukaryota</taxon>
        <taxon>Metazoa</taxon>
        <taxon>Ecdysozoa</taxon>
        <taxon>Arthropoda</taxon>
        <taxon>Hexapoda</taxon>
        <taxon>Insecta</taxon>
        <taxon>Pterygota</taxon>
        <taxon>Neoptera</taxon>
        <taxon>Endopterygota</taxon>
        <taxon>Hymenoptera</taxon>
        <taxon>Apocrita</taxon>
        <taxon>Aculeata</taxon>
        <taxon>Apoidea</taxon>
        <taxon>Anthophila</taxon>
        <taxon>Apidae</taxon>
        <taxon>Ceratina</taxon>
        <taxon>Zadontomerus</taxon>
    </lineage>
</organism>
<sequence>MSFCMRLARSKPIRLLGSVAMKCWAFFGTYILACFLLYWLYGGIFTFFLLCFATTGILYHREDQLVYRPEWPANSRVYVPAPSIYNLPYQSIYIRSGDGTMLHMFYIPQPEDRAKKVPTLLFLHGNAGNVGHRLKNAVGLYHTVQCNILMLEYRGYGLSQGSPSEEGLYMDACAGIDYLFSRNDINTKEIIVYGRSLGGAVAIDLAAKPENSQRIWCLILENTFTSIPDMATFLFGVRCLHYLPLFLYKNKADTLVPPYMMSRLYQNCRSPYKKNLQIRGGTHNETWCQPGYYKNLCNFLNELREKPPAQVTSSHWHIDDI</sequence>